<dbReference type="GO" id="GO:0008324">
    <property type="term" value="F:monoatomic cation transmembrane transporter activity"/>
    <property type="evidence" value="ECO:0007669"/>
    <property type="project" value="InterPro"/>
</dbReference>
<dbReference type="InterPro" id="IPR036837">
    <property type="entry name" value="Cation_efflux_CTD_sf"/>
</dbReference>
<dbReference type="NCBIfam" id="TIGR01297">
    <property type="entry name" value="CDF"/>
    <property type="match status" value="1"/>
</dbReference>
<evidence type="ECO:0000256" key="3">
    <source>
        <dbReference type="ARBA" id="ARBA00022448"/>
    </source>
</evidence>
<protein>
    <submittedName>
        <fullName evidence="10">Cation efflux protein</fullName>
    </submittedName>
</protein>
<dbReference type="Proteomes" id="UP000095558">
    <property type="component" value="Unassembled WGS sequence"/>
</dbReference>
<dbReference type="SUPFAM" id="SSF160240">
    <property type="entry name" value="Cation efflux protein cytoplasmic domain-like"/>
    <property type="match status" value="1"/>
</dbReference>
<dbReference type="Pfam" id="PF16916">
    <property type="entry name" value="ZT_dimer"/>
    <property type="match status" value="1"/>
</dbReference>
<feature type="transmembrane region" description="Helical" evidence="7">
    <location>
        <begin position="175"/>
        <end position="192"/>
    </location>
</feature>
<dbReference type="InterPro" id="IPR002524">
    <property type="entry name" value="Cation_efflux"/>
</dbReference>
<dbReference type="SUPFAM" id="SSF161111">
    <property type="entry name" value="Cation efflux protein transmembrane domain-like"/>
    <property type="match status" value="1"/>
</dbReference>
<evidence type="ECO:0000313" key="11">
    <source>
        <dbReference type="Proteomes" id="UP000095558"/>
    </source>
</evidence>
<proteinExistence type="inferred from homology"/>
<feature type="transmembrane region" description="Helical" evidence="7">
    <location>
        <begin position="121"/>
        <end position="144"/>
    </location>
</feature>
<organism evidence="10 11">
    <name type="scientific">Clostridium disporicum</name>
    <dbReference type="NCBI Taxonomy" id="84024"/>
    <lineage>
        <taxon>Bacteria</taxon>
        <taxon>Bacillati</taxon>
        <taxon>Bacillota</taxon>
        <taxon>Clostridia</taxon>
        <taxon>Eubacteriales</taxon>
        <taxon>Clostridiaceae</taxon>
        <taxon>Clostridium</taxon>
    </lineage>
</organism>
<evidence type="ECO:0000256" key="4">
    <source>
        <dbReference type="ARBA" id="ARBA00022692"/>
    </source>
</evidence>
<feature type="domain" description="Cation efflux protein cytoplasmic" evidence="9">
    <location>
        <begin position="230"/>
        <end position="305"/>
    </location>
</feature>
<evidence type="ECO:0000256" key="5">
    <source>
        <dbReference type="ARBA" id="ARBA00022989"/>
    </source>
</evidence>
<feature type="transmembrane region" description="Helical" evidence="7">
    <location>
        <begin position="96"/>
        <end position="115"/>
    </location>
</feature>
<dbReference type="AlphaFoldDB" id="A0A173ZZ78"/>
<keyword evidence="6 7" id="KW-0472">Membrane</keyword>
<feature type="transmembrane region" description="Helical" evidence="7">
    <location>
        <begin position="28"/>
        <end position="49"/>
    </location>
</feature>
<name>A0A173ZZ78_9CLOT</name>
<dbReference type="EMBL" id="CYZV01000006">
    <property type="protein sequence ID" value="CUN81611.1"/>
    <property type="molecule type" value="Genomic_DNA"/>
</dbReference>
<dbReference type="Gene3D" id="3.30.70.1350">
    <property type="entry name" value="Cation efflux protein, cytoplasmic domain"/>
    <property type="match status" value="1"/>
</dbReference>
<keyword evidence="3" id="KW-0813">Transport</keyword>
<sequence length="314" mass="34460">MDVKHIIILSNDNGVITMKNRYDESNKVTILSILLNIGLTIMKIVAGFIGNSSAIIADGLHSASDIITSIGILIGNKISRKPRDEEHQYGHEKAESLVSFILAAVLIIVALEIGYNGAIELFNINTIEVPSVLPLIVALISIGVKEYQYQITIRVANKINSSSLKADAWHHRSDALSSIAAFIGIGGAMLGFKVLDPIASIIVAIVVVKVGIDILKSACAELMDSSINKRDIVKIEDIISTDDKIYGIKDFKSRKYGSVAYIDMSIFIDKSKSLEEAHEIVDNLEKNIIANLSYIKEINIHAEPYNREKAMDNR</sequence>
<feature type="transmembrane region" description="Helical" evidence="7">
    <location>
        <begin position="55"/>
        <end position="75"/>
    </location>
</feature>
<dbReference type="FunFam" id="1.20.1510.10:FF:000006">
    <property type="entry name" value="Divalent cation efflux transporter"/>
    <property type="match status" value="1"/>
</dbReference>
<feature type="domain" description="Cation efflux protein transmembrane" evidence="8">
    <location>
        <begin position="30"/>
        <end position="223"/>
    </location>
</feature>
<evidence type="ECO:0000313" key="10">
    <source>
        <dbReference type="EMBL" id="CUN81611.1"/>
    </source>
</evidence>
<dbReference type="Gene3D" id="1.20.1510.10">
    <property type="entry name" value="Cation efflux protein transmembrane domain"/>
    <property type="match status" value="1"/>
</dbReference>
<dbReference type="InterPro" id="IPR058533">
    <property type="entry name" value="Cation_efflux_TM"/>
</dbReference>
<keyword evidence="4 7" id="KW-0812">Transmembrane</keyword>
<dbReference type="PANTHER" id="PTHR43840">
    <property type="entry name" value="MITOCHONDRIAL METAL TRANSPORTER 1-RELATED"/>
    <property type="match status" value="1"/>
</dbReference>
<dbReference type="PANTHER" id="PTHR43840:SF15">
    <property type="entry name" value="MITOCHONDRIAL METAL TRANSPORTER 1-RELATED"/>
    <property type="match status" value="1"/>
</dbReference>
<evidence type="ECO:0000256" key="7">
    <source>
        <dbReference type="SAM" id="Phobius"/>
    </source>
</evidence>
<comment type="subcellular location">
    <subcellularLocation>
        <location evidence="1">Membrane</location>
        <topology evidence="1">Multi-pass membrane protein</topology>
    </subcellularLocation>
</comment>
<dbReference type="Pfam" id="PF01545">
    <property type="entry name" value="Cation_efflux"/>
    <property type="match status" value="1"/>
</dbReference>
<evidence type="ECO:0000256" key="6">
    <source>
        <dbReference type="ARBA" id="ARBA00023136"/>
    </source>
</evidence>
<dbReference type="InterPro" id="IPR050291">
    <property type="entry name" value="CDF_Transporter"/>
</dbReference>
<dbReference type="InterPro" id="IPR027470">
    <property type="entry name" value="Cation_efflux_CTD"/>
</dbReference>
<gene>
    <name evidence="10" type="primary">fieF_2</name>
    <name evidence="10" type="ORF">ERS852470_00784</name>
</gene>
<feature type="transmembrane region" description="Helical" evidence="7">
    <location>
        <begin position="198"/>
        <end position="215"/>
    </location>
</feature>
<evidence type="ECO:0000259" key="8">
    <source>
        <dbReference type="Pfam" id="PF01545"/>
    </source>
</evidence>
<evidence type="ECO:0000259" key="9">
    <source>
        <dbReference type="Pfam" id="PF16916"/>
    </source>
</evidence>
<keyword evidence="5 7" id="KW-1133">Transmembrane helix</keyword>
<dbReference type="InterPro" id="IPR027469">
    <property type="entry name" value="Cation_efflux_TMD_sf"/>
</dbReference>
<evidence type="ECO:0000256" key="2">
    <source>
        <dbReference type="ARBA" id="ARBA00008114"/>
    </source>
</evidence>
<accession>A0A173ZZ78</accession>
<comment type="similarity">
    <text evidence="2">Belongs to the cation diffusion facilitator (CDF) transporter (TC 2.A.4) family.</text>
</comment>
<reference evidence="10 11" key="1">
    <citation type="submission" date="2015-09" db="EMBL/GenBank/DDBJ databases">
        <authorList>
            <consortium name="Pathogen Informatics"/>
        </authorList>
    </citation>
    <scope>NUCLEOTIDE SEQUENCE [LARGE SCALE GENOMIC DNA]</scope>
    <source>
        <strain evidence="10 11">2789STDY5834855</strain>
    </source>
</reference>
<evidence type="ECO:0000256" key="1">
    <source>
        <dbReference type="ARBA" id="ARBA00004141"/>
    </source>
</evidence>
<dbReference type="GO" id="GO:0016020">
    <property type="term" value="C:membrane"/>
    <property type="evidence" value="ECO:0007669"/>
    <property type="project" value="UniProtKB-SubCell"/>
</dbReference>